<dbReference type="Pfam" id="PF01799">
    <property type="entry name" value="Fer2_2"/>
    <property type="match status" value="1"/>
</dbReference>
<dbReference type="PROSITE" id="PS51085">
    <property type="entry name" value="2FE2S_FER_2"/>
    <property type="match status" value="1"/>
</dbReference>
<dbReference type="GO" id="GO:0016491">
    <property type="term" value="F:oxidoreductase activity"/>
    <property type="evidence" value="ECO:0007669"/>
    <property type="project" value="UniProtKB-KW"/>
</dbReference>
<accession>A0A917X7Q7</accession>
<gene>
    <name evidence="5" type="ORF">GCM10007977_106100</name>
</gene>
<keyword evidence="6" id="KW-1185">Reference proteome</keyword>
<dbReference type="Gene3D" id="3.90.1170.50">
    <property type="entry name" value="Aldehyde oxidase/xanthine dehydrogenase, a/b hammerhead"/>
    <property type="match status" value="1"/>
</dbReference>
<dbReference type="InterPro" id="IPR008274">
    <property type="entry name" value="AldOxase/xan_DH_MoCoBD1"/>
</dbReference>
<dbReference type="InterPro" id="IPR046867">
    <property type="entry name" value="AldOxase/xan_DH_MoCoBD2"/>
</dbReference>
<dbReference type="SUPFAM" id="SSF47741">
    <property type="entry name" value="CO dehydrogenase ISP C-domain like"/>
    <property type="match status" value="1"/>
</dbReference>
<proteinExistence type="inferred from homology"/>
<dbReference type="Gene3D" id="3.30.365.10">
    <property type="entry name" value="Aldehyde oxidase/xanthine dehydrogenase, molybdopterin binding domain"/>
    <property type="match status" value="4"/>
</dbReference>
<dbReference type="InterPro" id="IPR000674">
    <property type="entry name" value="Ald_Oxase/Xan_DH_a/b"/>
</dbReference>
<dbReference type="InterPro" id="IPR016208">
    <property type="entry name" value="Ald_Oxase/xanthine_DH-like"/>
</dbReference>
<dbReference type="InterPro" id="IPR036856">
    <property type="entry name" value="Ald_Oxase/Xan_DH_a/b_sf"/>
</dbReference>
<evidence type="ECO:0000259" key="4">
    <source>
        <dbReference type="PROSITE" id="PS51085"/>
    </source>
</evidence>
<reference evidence="5" key="1">
    <citation type="journal article" date="2014" name="Int. J. Syst. Evol. Microbiol.">
        <title>Complete genome sequence of Corynebacterium casei LMG S-19264T (=DSM 44701T), isolated from a smear-ripened cheese.</title>
        <authorList>
            <consortium name="US DOE Joint Genome Institute (JGI-PGF)"/>
            <person name="Walter F."/>
            <person name="Albersmeier A."/>
            <person name="Kalinowski J."/>
            <person name="Ruckert C."/>
        </authorList>
    </citation>
    <scope>NUCLEOTIDE SEQUENCE</scope>
    <source>
        <strain evidence="5">JCM 19831</strain>
    </source>
</reference>
<dbReference type="InterPro" id="IPR036884">
    <property type="entry name" value="2Fe-2S-bd_dom_sf"/>
</dbReference>
<dbReference type="PANTHER" id="PTHR11908:SF132">
    <property type="entry name" value="ALDEHYDE OXIDASE 1-RELATED"/>
    <property type="match status" value="1"/>
</dbReference>
<dbReference type="AlphaFoldDB" id="A0A917X7Q7"/>
<dbReference type="InterPro" id="IPR002888">
    <property type="entry name" value="2Fe-2S-bd"/>
</dbReference>
<comment type="caution">
    <text evidence="5">The sequence shown here is derived from an EMBL/GenBank/DDBJ whole genome shotgun (WGS) entry which is preliminary data.</text>
</comment>
<dbReference type="Proteomes" id="UP000642070">
    <property type="component" value="Unassembled WGS sequence"/>
</dbReference>
<sequence length="904" mass="94426">MQADPLLRRSFSEHARVACTVNGAPVRADAPTGLALNAFLSMHGYPVNTGCDVGQCGHCLVRLDGELVRSCLVLAAQCEDAVIETVQGADPPRQSVRDWMSACGALQCGHCSPAFVLAMGPDGPLRPDRDVRSALSDVVCRCTGYTGLARAAAGVLSGARPEGKGRVEDERLLTGRGTFVGGRHATGQLWARIVRSARPHARLRAVDITAAAACPGVAAVFTGADLPPSMRSFERGLPGPAEPVLATATVRYAGEPVAVVLAEDPAAAEDAAAAVVVHYDELPLLTVPADAGELPPDDPSWLPEQAQWVPGQDDRSGDRDPVVITRRFTLARQTGLPMENRGVLAVWDAAAAVLTIHGFVKLPRANAAVVAAAIGLTPAQVHTPVGDVGGGFGVRGELYPEELLAAWAAHRLGRPVKWAEDRAEHLRATNHSRGQVWEVTMSAERTGRLLDADVTLVQDAGAYARPLTALVPYLASAMFPGPYRLRSYRARVRSLLTNRTPIGTVRAPGRFEANFVRERMIDMLAEELGLDPVRLRSQNLLGAADMPYDAGTVNEGPVHYDSGDFRAAFDEAVARAGRWAPRDRPDDGLLRGTAVVPFVEKAGLGGPERAIASVLADGAIAVQVASSPSGQGHETTLAAVAADELGLTRDRVRVVFPAGESRATGLGTFASRTAMHTGNAVLMACRRLKAMVLERAGGCSLRDGTVLDAAGRPVTTLARLAAATGAPLTAEGEYTVDAHTYPYGAVTCGVAVDPELLQVRVERLAISCDVGRALDLDIVHGQLIGGLVQGVSAALYEELPYAEDGRPLADGLEHYLVALAADVPDVEVSIIEPAPLTAASPVNPLGVKGIGEAGMAAAAAAVAAAVCTAMPALNARLTAVPMTPSALFAAAGGTPSVTDVRSEQ</sequence>
<dbReference type="Pfam" id="PF00111">
    <property type="entry name" value="Fer2"/>
    <property type="match status" value="1"/>
</dbReference>
<feature type="domain" description="2Fe-2S ferredoxin-type" evidence="4">
    <location>
        <begin position="15"/>
        <end position="89"/>
    </location>
</feature>
<reference evidence="5" key="2">
    <citation type="submission" date="2020-09" db="EMBL/GenBank/DDBJ databases">
        <authorList>
            <person name="Sun Q."/>
            <person name="Ohkuma M."/>
        </authorList>
    </citation>
    <scope>NUCLEOTIDE SEQUENCE</scope>
    <source>
        <strain evidence="5">JCM 19831</strain>
    </source>
</reference>
<name>A0A917X7Q7_9ACTN</name>
<evidence type="ECO:0000313" key="6">
    <source>
        <dbReference type="Proteomes" id="UP000642070"/>
    </source>
</evidence>
<dbReference type="SUPFAM" id="SSF54665">
    <property type="entry name" value="CO dehydrogenase molybdoprotein N-domain-like"/>
    <property type="match status" value="1"/>
</dbReference>
<keyword evidence="3" id="KW-0560">Oxidoreductase</keyword>
<evidence type="ECO:0000256" key="2">
    <source>
        <dbReference type="ARBA" id="ARBA00022505"/>
    </source>
</evidence>
<evidence type="ECO:0000256" key="1">
    <source>
        <dbReference type="ARBA" id="ARBA00006849"/>
    </source>
</evidence>
<dbReference type="SUPFAM" id="SSF54292">
    <property type="entry name" value="2Fe-2S ferredoxin-like"/>
    <property type="match status" value="1"/>
</dbReference>
<dbReference type="InterPro" id="IPR001041">
    <property type="entry name" value="2Fe-2S_ferredoxin-type"/>
</dbReference>
<dbReference type="EMBL" id="BMPI01000109">
    <property type="protein sequence ID" value="GGM86983.1"/>
    <property type="molecule type" value="Genomic_DNA"/>
</dbReference>
<dbReference type="SMART" id="SM01008">
    <property type="entry name" value="Ald_Xan_dh_C"/>
    <property type="match status" value="1"/>
</dbReference>
<dbReference type="Pfam" id="PF01315">
    <property type="entry name" value="Ald_Xan_dh_C"/>
    <property type="match status" value="1"/>
</dbReference>
<dbReference type="SUPFAM" id="SSF56003">
    <property type="entry name" value="Molybdenum cofactor-binding domain"/>
    <property type="match status" value="1"/>
</dbReference>
<dbReference type="PANTHER" id="PTHR11908">
    <property type="entry name" value="XANTHINE DEHYDROGENASE"/>
    <property type="match status" value="1"/>
</dbReference>
<keyword evidence="2" id="KW-0500">Molybdenum</keyword>
<dbReference type="GO" id="GO:0051536">
    <property type="term" value="F:iron-sulfur cluster binding"/>
    <property type="evidence" value="ECO:0007669"/>
    <property type="project" value="InterPro"/>
</dbReference>
<dbReference type="InterPro" id="IPR012675">
    <property type="entry name" value="Beta-grasp_dom_sf"/>
</dbReference>
<dbReference type="Pfam" id="PF20256">
    <property type="entry name" value="MoCoBD_2"/>
    <property type="match status" value="1"/>
</dbReference>
<evidence type="ECO:0000313" key="5">
    <source>
        <dbReference type="EMBL" id="GGM86983.1"/>
    </source>
</evidence>
<dbReference type="InterPro" id="IPR037165">
    <property type="entry name" value="AldOxase/xan_DH_Mopterin-bd_sf"/>
</dbReference>
<dbReference type="InterPro" id="IPR036010">
    <property type="entry name" value="2Fe-2S_ferredoxin-like_sf"/>
</dbReference>
<organism evidence="5 6">
    <name type="scientific">Dactylosporangium sucinum</name>
    <dbReference type="NCBI Taxonomy" id="1424081"/>
    <lineage>
        <taxon>Bacteria</taxon>
        <taxon>Bacillati</taxon>
        <taxon>Actinomycetota</taxon>
        <taxon>Actinomycetes</taxon>
        <taxon>Micromonosporales</taxon>
        <taxon>Micromonosporaceae</taxon>
        <taxon>Dactylosporangium</taxon>
    </lineage>
</organism>
<protein>
    <submittedName>
        <fullName evidence="5">Dehydrogenase</fullName>
    </submittedName>
</protein>
<dbReference type="Pfam" id="PF02738">
    <property type="entry name" value="MoCoBD_1"/>
    <property type="match status" value="1"/>
</dbReference>
<dbReference type="Gene3D" id="1.10.150.120">
    <property type="entry name" value="[2Fe-2S]-binding domain"/>
    <property type="match status" value="1"/>
</dbReference>
<dbReference type="GO" id="GO:0005506">
    <property type="term" value="F:iron ion binding"/>
    <property type="evidence" value="ECO:0007669"/>
    <property type="project" value="InterPro"/>
</dbReference>
<dbReference type="Gene3D" id="3.10.20.30">
    <property type="match status" value="1"/>
</dbReference>
<comment type="similarity">
    <text evidence="1">Belongs to the xanthine dehydrogenase family.</text>
</comment>
<evidence type="ECO:0000256" key="3">
    <source>
        <dbReference type="ARBA" id="ARBA00023002"/>
    </source>
</evidence>